<comment type="caution">
    <text evidence="1">The sequence shown here is derived from an EMBL/GenBank/DDBJ whole genome shotgun (WGS) entry which is preliminary data.</text>
</comment>
<sequence>MEENFNIWDFALSEEDMAAMAALDLGHSEIIDHSAAETAKFLNSWKIHD</sequence>
<dbReference type="Proteomes" id="UP000543642">
    <property type="component" value="Unassembled WGS sequence"/>
</dbReference>
<evidence type="ECO:0000313" key="1">
    <source>
        <dbReference type="EMBL" id="MBB5265323.1"/>
    </source>
</evidence>
<name>A0A7W8HC83_9FIRM</name>
<evidence type="ECO:0000313" key="2">
    <source>
        <dbReference type="Proteomes" id="UP000543642"/>
    </source>
</evidence>
<reference evidence="1 2" key="1">
    <citation type="submission" date="2020-08" db="EMBL/GenBank/DDBJ databases">
        <title>Genomic Encyclopedia of Type Strains, Phase IV (KMG-IV): sequencing the most valuable type-strain genomes for metagenomic binning, comparative biology and taxonomic classification.</title>
        <authorList>
            <person name="Goeker M."/>
        </authorList>
    </citation>
    <scope>NUCLEOTIDE SEQUENCE [LARGE SCALE GENOMIC DNA]</scope>
    <source>
        <strain evidence="1 2">DSM 106146</strain>
    </source>
</reference>
<keyword evidence="2" id="KW-1185">Reference proteome</keyword>
<proteinExistence type="predicted"/>
<dbReference type="AlphaFoldDB" id="A0A7W8HC83"/>
<accession>A0A7W8HC83</accession>
<protein>
    <submittedName>
        <fullName evidence="1">Diketogulonate reductase-like aldo/keto reductase</fullName>
    </submittedName>
</protein>
<dbReference type="EMBL" id="JACHFW010000010">
    <property type="protein sequence ID" value="MBB5265323.1"/>
    <property type="molecule type" value="Genomic_DNA"/>
</dbReference>
<gene>
    <name evidence="1" type="ORF">HNP82_002466</name>
</gene>
<organism evidence="1 2">
    <name type="scientific">Catenibacillus scindens</name>
    <dbReference type="NCBI Taxonomy" id="673271"/>
    <lineage>
        <taxon>Bacteria</taxon>
        <taxon>Bacillati</taxon>
        <taxon>Bacillota</taxon>
        <taxon>Clostridia</taxon>
        <taxon>Lachnospirales</taxon>
        <taxon>Lachnospiraceae</taxon>
        <taxon>Catenibacillus</taxon>
    </lineage>
</organism>
<dbReference type="RefSeq" id="WP_183775173.1">
    <property type="nucleotide sequence ID" value="NZ_JACHFW010000010.1"/>
</dbReference>